<proteinExistence type="predicted"/>
<dbReference type="AlphaFoldDB" id="A0A0A9WNT3"/>
<keyword evidence="1" id="KW-0862">Zinc</keyword>
<evidence type="ECO:0000313" key="3">
    <source>
        <dbReference type="EMBL" id="JAG09086.1"/>
    </source>
</evidence>
<evidence type="ECO:0000256" key="1">
    <source>
        <dbReference type="PROSITE-ProRule" id="PRU00042"/>
    </source>
</evidence>
<dbReference type="InterPro" id="IPR036236">
    <property type="entry name" value="Znf_C2H2_sf"/>
</dbReference>
<dbReference type="Pfam" id="PF00096">
    <property type="entry name" value="zf-C2H2"/>
    <property type="match status" value="1"/>
</dbReference>
<reference evidence="3" key="1">
    <citation type="journal article" date="2014" name="PLoS ONE">
        <title>Transcriptome-Based Identification of ABC Transporters in the Western Tarnished Plant Bug Lygus hesperus.</title>
        <authorList>
            <person name="Hull J.J."/>
            <person name="Chaney K."/>
            <person name="Geib S.M."/>
            <person name="Fabrick J.A."/>
            <person name="Brent C.S."/>
            <person name="Walsh D."/>
            <person name="Lavine L.C."/>
        </authorList>
    </citation>
    <scope>NUCLEOTIDE SEQUENCE</scope>
</reference>
<dbReference type="SMART" id="SM00355">
    <property type="entry name" value="ZnF_C2H2"/>
    <property type="match status" value="3"/>
</dbReference>
<feature type="non-terminal residue" evidence="3">
    <location>
        <position position="1"/>
    </location>
</feature>
<dbReference type="PROSITE" id="PS50157">
    <property type="entry name" value="ZINC_FINGER_C2H2_2"/>
    <property type="match status" value="2"/>
</dbReference>
<dbReference type="GO" id="GO:0008270">
    <property type="term" value="F:zinc ion binding"/>
    <property type="evidence" value="ECO:0007669"/>
    <property type="project" value="UniProtKB-KW"/>
</dbReference>
<name>A0A0A9WNT3_LYGHE</name>
<dbReference type="EMBL" id="GBHO01034518">
    <property type="protein sequence ID" value="JAG09086.1"/>
    <property type="molecule type" value="Transcribed_RNA"/>
</dbReference>
<sequence>FTCQKCLRKFARKSNLKRHIEEICGVTPKFACGFCSYKSKRKYDLKAHIEKQHSLQSETSNPPQYTATCRIQPRLDIQETYECELCCLRFKQYDSLRQHYAQKHNPQLSGIYNPSGT</sequence>
<feature type="domain" description="C2H2-type" evidence="2">
    <location>
        <begin position="1"/>
        <end position="28"/>
    </location>
</feature>
<keyword evidence="1" id="KW-0863">Zinc-finger</keyword>
<dbReference type="PROSITE" id="PS00028">
    <property type="entry name" value="ZINC_FINGER_C2H2_1"/>
    <property type="match status" value="1"/>
</dbReference>
<dbReference type="SUPFAM" id="SSF57667">
    <property type="entry name" value="beta-beta-alpha zinc fingers"/>
    <property type="match status" value="2"/>
</dbReference>
<protein>
    <submittedName>
        <fullName evidence="3">Zinc finger protein Eos</fullName>
    </submittedName>
</protein>
<dbReference type="InterPro" id="IPR013087">
    <property type="entry name" value="Znf_C2H2_type"/>
</dbReference>
<accession>A0A0A9WNT3</accession>
<reference evidence="3" key="2">
    <citation type="submission" date="2014-07" db="EMBL/GenBank/DDBJ databases">
        <authorList>
            <person name="Hull J."/>
        </authorList>
    </citation>
    <scope>NUCLEOTIDE SEQUENCE</scope>
</reference>
<keyword evidence="1" id="KW-0479">Metal-binding</keyword>
<gene>
    <name evidence="3" type="primary">Ikzf4</name>
    <name evidence="3" type="ORF">CM83_12280</name>
</gene>
<organism evidence="3">
    <name type="scientific">Lygus hesperus</name>
    <name type="common">Western plant bug</name>
    <dbReference type="NCBI Taxonomy" id="30085"/>
    <lineage>
        <taxon>Eukaryota</taxon>
        <taxon>Metazoa</taxon>
        <taxon>Ecdysozoa</taxon>
        <taxon>Arthropoda</taxon>
        <taxon>Hexapoda</taxon>
        <taxon>Insecta</taxon>
        <taxon>Pterygota</taxon>
        <taxon>Neoptera</taxon>
        <taxon>Paraneoptera</taxon>
        <taxon>Hemiptera</taxon>
        <taxon>Heteroptera</taxon>
        <taxon>Panheteroptera</taxon>
        <taxon>Cimicomorpha</taxon>
        <taxon>Miridae</taxon>
        <taxon>Mirini</taxon>
        <taxon>Lygus</taxon>
    </lineage>
</organism>
<feature type="domain" description="C2H2-type" evidence="2">
    <location>
        <begin position="81"/>
        <end position="109"/>
    </location>
</feature>
<dbReference type="Gene3D" id="3.30.160.60">
    <property type="entry name" value="Classic Zinc Finger"/>
    <property type="match status" value="2"/>
</dbReference>
<evidence type="ECO:0000259" key="2">
    <source>
        <dbReference type="PROSITE" id="PS50157"/>
    </source>
</evidence>